<accession>A0A6A5UA89</accession>
<keyword evidence="1" id="KW-0472">Membrane</keyword>
<keyword evidence="1" id="KW-0812">Transmembrane</keyword>
<sequence>MGIWQWYKGMAPKMRILIGVGVMAYAGAGMFLSDKVEEKIGFVPTEKDKKELREAMPKITVVDRPSR</sequence>
<reference evidence="2" key="1">
    <citation type="journal article" date="2020" name="Stud. Mycol.">
        <title>101 Dothideomycetes genomes: a test case for predicting lifestyles and emergence of pathogens.</title>
        <authorList>
            <person name="Haridas S."/>
            <person name="Albert R."/>
            <person name="Binder M."/>
            <person name="Bloem J."/>
            <person name="Labutti K."/>
            <person name="Salamov A."/>
            <person name="Andreopoulos B."/>
            <person name="Baker S."/>
            <person name="Barry K."/>
            <person name="Bills G."/>
            <person name="Bluhm B."/>
            <person name="Cannon C."/>
            <person name="Castanera R."/>
            <person name="Culley D."/>
            <person name="Daum C."/>
            <person name="Ezra D."/>
            <person name="Gonzalez J."/>
            <person name="Henrissat B."/>
            <person name="Kuo A."/>
            <person name="Liang C."/>
            <person name="Lipzen A."/>
            <person name="Lutzoni F."/>
            <person name="Magnuson J."/>
            <person name="Mondo S."/>
            <person name="Nolan M."/>
            <person name="Ohm R."/>
            <person name="Pangilinan J."/>
            <person name="Park H.-J."/>
            <person name="Ramirez L."/>
            <person name="Alfaro M."/>
            <person name="Sun H."/>
            <person name="Tritt A."/>
            <person name="Yoshinaga Y."/>
            <person name="Zwiers L.-H."/>
            <person name="Turgeon B."/>
            <person name="Goodwin S."/>
            <person name="Spatafora J."/>
            <person name="Crous P."/>
            <person name="Grigoriev I."/>
        </authorList>
    </citation>
    <scope>NUCLEOTIDE SEQUENCE</scope>
    <source>
        <strain evidence="2">CBS 675.92</strain>
    </source>
</reference>
<evidence type="ECO:0000256" key="1">
    <source>
        <dbReference type="SAM" id="Phobius"/>
    </source>
</evidence>
<keyword evidence="1" id="KW-1133">Transmembrane helix</keyword>
<dbReference type="Proteomes" id="UP000800035">
    <property type="component" value="Unassembled WGS sequence"/>
</dbReference>
<evidence type="ECO:0000313" key="3">
    <source>
        <dbReference type="Proteomes" id="UP000800035"/>
    </source>
</evidence>
<dbReference type="AlphaFoldDB" id="A0A6A5UA89"/>
<dbReference type="OrthoDB" id="2555959at2759"/>
<dbReference type="EMBL" id="ML976982">
    <property type="protein sequence ID" value="KAF1960859.1"/>
    <property type="molecule type" value="Genomic_DNA"/>
</dbReference>
<gene>
    <name evidence="2" type="ORF">CC80DRAFT_544253</name>
</gene>
<proteinExistence type="predicted"/>
<keyword evidence="3" id="KW-1185">Reference proteome</keyword>
<organism evidence="2 3">
    <name type="scientific">Byssothecium circinans</name>
    <dbReference type="NCBI Taxonomy" id="147558"/>
    <lineage>
        <taxon>Eukaryota</taxon>
        <taxon>Fungi</taxon>
        <taxon>Dikarya</taxon>
        <taxon>Ascomycota</taxon>
        <taxon>Pezizomycotina</taxon>
        <taxon>Dothideomycetes</taxon>
        <taxon>Pleosporomycetidae</taxon>
        <taxon>Pleosporales</taxon>
        <taxon>Massarineae</taxon>
        <taxon>Massarinaceae</taxon>
        <taxon>Byssothecium</taxon>
    </lineage>
</organism>
<feature type="transmembrane region" description="Helical" evidence="1">
    <location>
        <begin position="14"/>
        <end position="32"/>
    </location>
</feature>
<evidence type="ECO:0000313" key="2">
    <source>
        <dbReference type="EMBL" id="KAF1960859.1"/>
    </source>
</evidence>
<protein>
    <submittedName>
        <fullName evidence="2">Uncharacterized protein</fullName>
    </submittedName>
</protein>
<name>A0A6A5UA89_9PLEO</name>